<name>A0A6J7AW03_9ZZZZ</name>
<dbReference type="AlphaFoldDB" id="A0A6J7AW03"/>
<protein>
    <submittedName>
        <fullName evidence="1">Unannotated protein</fullName>
    </submittedName>
</protein>
<sequence length="95" mass="10042">MLPVGIDLNQRLIALALGIEKGGAHGPADTNIEWQRDHHGSGLLGDLGGVIGRTVINHQNARGWQVLLNLGDDVGDRALLIPGGDRDKCTPGHNI</sequence>
<accession>A0A6J7AW03</accession>
<gene>
    <name evidence="1" type="ORF">UFOPK3204_01884</name>
</gene>
<organism evidence="1">
    <name type="scientific">freshwater metagenome</name>
    <dbReference type="NCBI Taxonomy" id="449393"/>
    <lineage>
        <taxon>unclassified sequences</taxon>
        <taxon>metagenomes</taxon>
        <taxon>ecological metagenomes</taxon>
    </lineage>
</organism>
<proteinExistence type="predicted"/>
<dbReference type="EMBL" id="CAFABK010000165">
    <property type="protein sequence ID" value="CAB4836009.1"/>
    <property type="molecule type" value="Genomic_DNA"/>
</dbReference>
<evidence type="ECO:0000313" key="1">
    <source>
        <dbReference type="EMBL" id="CAB4836009.1"/>
    </source>
</evidence>
<reference evidence="1" key="1">
    <citation type="submission" date="2020-05" db="EMBL/GenBank/DDBJ databases">
        <authorList>
            <person name="Chiriac C."/>
            <person name="Salcher M."/>
            <person name="Ghai R."/>
            <person name="Kavagutti S V."/>
        </authorList>
    </citation>
    <scope>NUCLEOTIDE SEQUENCE</scope>
</reference>